<sequence length="485" mass="54865">MKKGSKSKCESSSHQLLKEKAKHWVDDLQGICSNLQYARKEAQPTDIAMLEEQMHQMLQEWKAELNEPSPATSLVDGSLGSFSEELARLLQQCEEEDDATSPLEKPVSLKNDPHPPLHASNYMPFQEDCFVNNQQREHGFEGFASASNPYDIVVNKSDIITQLDDHQFSLHGDFEHNMVVHDFNLTAQFDSYQYNLHQDYNHNTSIRNSDLSQFNLHQDLADELFVGAADAKQDGQDYVSNILPDICPPPSAFSRLCALWECCRPAKKIGYCSSSHADLAKNEALPGTTPILRPRGIGLKDDPLYDALIAKTQGMEVGIPMCEGAASNKSPWNAPELFDIDMLEGETVREWLFFDKPRRAFKSGNRKQRSLPDYSGRGWHESRKQVMKEHGGQKRSYYMEPQPLSCHEWHLYEYELYNHDTCALNRLQLKVVDEKKSPRGKLTKESLADLQNKMGRLTANVPADCGVPVMGNTETNSGNIRSSQN</sequence>
<dbReference type="EMBL" id="JARAOO010000012">
    <property type="protein sequence ID" value="KAJ7948384.1"/>
    <property type="molecule type" value="Genomic_DNA"/>
</dbReference>
<dbReference type="AlphaFoldDB" id="A0AAD7KYR8"/>
<dbReference type="PANTHER" id="PTHR33873:SF15">
    <property type="entry name" value="TRANSCRIPTION FACTOR VOZ2"/>
    <property type="match status" value="1"/>
</dbReference>
<evidence type="ECO:0000313" key="2">
    <source>
        <dbReference type="EMBL" id="KAJ7948384.1"/>
    </source>
</evidence>
<dbReference type="GO" id="GO:0043565">
    <property type="term" value="F:sequence-specific DNA binding"/>
    <property type="evidence" value="ECO:0007669"/>
    <property type="project" value="TreeGrafter"/>
</dbReference>
<proteinExistence type="predicted"/>
<gene>
    <name evidence="2" type="ORF">O6P43_028868</name>
</gene>
<keyword evidence="3" id="KW-1185">Reference proteome</keyword>
<comment type="caution">
    <text evidence="2">The sequence shown here is derived from an EMBL/GenBank/DDBJ whole genome shotgun (WGS) entry which is preliminary data.</text>
</comment>
<evidence type="ECO:0000313" key="3">
    <source>
        <dbReference type="Proteomes" id="UP001163823"/>
    </source>
</evidence>
<dbReference type="InterPro" id="IPR039277">
    <property type="entry name" value="VOZ1/VOZ2"/>
</dbReference>
<reference evidence="2" key="1">
    <citation type="journal article" date="2023" name="Science">
        <title>Elucidation of the pathway for biosynthesis of saponin adjuvants from the soapbark tree.</title>
        <authorList>
            <person name="Reed J."/>
            <person name="Orme A."/>
            <person name="El-Demerdash A."/>
            <person name="Owen C."/>
            <person name="Martin L.B.B."/>
            <person name="Misra R.C."/>
            <person name="Kikuchi S."/>
            <person name="Rejzek M."/>
            <person name="Martin A.C."/>
            <person name="Harkess A."/>
            <person name="Leebens-Mack J."/>
            <person name="Louveau T."/>
            <person name="Stephenson M.J."/>
            <person name="Osbourn A."/>
        </authorList>
    </citation>
    <scope>NUCLEOTIDE SEQUENCE</scope>
    <source>
        <strain evidence="2">S10</strain>
    </source>
</reference>
<evidence type="ECO:0000256" key="1">
    <source>
        <dbReference type="SAM" id="MobiDB-lite"/>
    </source>
</evidence>
<name>A0AAD7KYR8_QUISA</name>
<dbReference type="KEGG" id="qsa:O6P43_028868"/>
<dbReference type="GO" id="GO:0048578">
    <property type="term" value="P:positive regulation of long-day photoperiodism, flowering"/>
    <property type="evidence" value="ECO:0007669"/>
    <property type="project" value="InterPro"/>
</dbReference>
<organism evidence="2 3">
    <name type="scientific">Quillaja saponaria</name>
    <name type="common">Soap bark tree</name>
    <dbReference type="NCBI Taxonomy" id="32244"/>
    <lineage>
        <taxon>Eukaryota</taxon>
        <taxon>Viridiplantae</taxon>
        <taxon>Streptophyta</taxon>
        <taxon>Embryophyta</taxon>
        <taxon>Tracheophyta</taxon>
        <taxon>Spermatophyta</taxon>
        <taxon>Magnoliopsida</taxon>
        <taxon>eudicotyledons</taxon>
        <taxon>Gunneridae</taxon>
        <taxon>Pentapetalae</taxon>
        <taxon>rosids</taxon>
        <taxon>fabids</taxon>
        <taxon>Fabales</taxon>
        <taxon>Quillajaceae</taxon>
        <taxon>Quillaja</taxon>
    </lineage>
</organism>
<dbReference type="GO" id="GO:0005634">
    <property type="term" value="C:nucleus"/>
    <property type="evidence" value="ECO:0007669"/>
    <property type="project" value="TreeGrafter"/>
</dbReference>
<dbReference type="GO" id="GO:0045893">
    <property type="term" value="P:positive regulation of DNA-templated transcription"/>
    <property type="evidence" value="ECO:0007669"/>
    <property type="project" value="TreeGrafter"/>
</dbReference>
<feature type="region of interest" description="Disordered" evidence="1">
    <location>
        <begin position="93"/>
        <end position="118"/>
    </location>
</feature>
<dbReference type="PANTHER" id="PTHR33873">
    <property type="entry name" value="TRANSCRIPTION FACTOR VOZ1"/>
    <property type="match status" value="1"/>
</dbReference>
<accession>A0AAD7KYR8</accession>
<dbReference type="Proteomes" id="UP001163823">
    <property type="component" value="Chromosome 12"/>
</dbReference>
<protein>
    <submittedName>
        <fullName evidence="2">Transcription factor VOZ1</fullName>
    </submittedName>
</protein>